<proteinExistence type="predicted"/>
<name>A0A4U8Q0P5_9FIRM</name>
<dbReference type="STRING" id="180332.GCA_000797495_03616"/>
<evidence type="ECO:0000313" key="1">
    <source>
        <dbReference type="EMBL" id="TLC98241.1"/>
    </source>
</evidence>
<organism evidence="1 2">
    <name type="scientific">Robinsoniella peoriensis</name>
    <dbReference type="NCBI Taxonomy" id="180332"/>
    <lineage>
        <taxon>Bacteria</taxon>
        <taxon>Bacillati</taxon>
        <taxon>Bacillota</taxon>
        <taxon>Clostridia</taxon>
        <taxon>Lachnospirales</taxon>
        <taxon>Lachnospiraceae</taxon>
        <taxon>Robinsoniella</taxon>
    </lineage>
</organism>
<evidence type="ECO:0000313" key="2">
    <source>
        <dbReference type="Proteomes" id="UP000306509"/>
    </source>
</evidence>
<comment type="caution">
    <text evidence="1">The sequence shown here is derived from an EMBL/GenBank/DDBJ whole genome shotgun (WGS) entry which is preliminary data.</text>
</comment>
<reference evidence="1 2" key="1">
    <citation type="journal article" date="2019" name="Anaerobe">
        <title>Detection of Robinsoniella peoriensis in multiple bone samples of a trauma patient.</title>
        <authorList>
            <person name="Schrottner P."/>
            <person name="Hartwich K."/>
            <person name="Bunk B."/>
            <person name="Schober I."/>
            <person name="Helbig S."/>
            <person name="Rudolph W.W."/>
            <person name="Gunzer F."/>
        </authorList>
    </citation>
    <scope>NUCLEOTIDE SEQUENCE [LARGE SCALE GENOMIC DNA]</scope>
    <source>
        <strain evidence="1 2">DSM 106044</strain>
    </source>
</reference>
<evidence type="ECO:0008006" key="3">
    <source>
        <dbReference type="Google" id="ProtNLM"/>
    </source>
</evidence>
<protein>
    <recommendedName>
        <fullName evidence="3">DNA-binding protein</fullName>
    </recommendedName>
</protein>
<dbReference type="InterPro" id="IPR010982">
    <property type="entry name" value="Lambda_DNA-bd_dom_sf"/>
</dbReference>
<gene>
    <name evidence="1" type="ORF">DSM106044_04942</name>
</gene>
<dbReference type="EMBL" id="QGQD01000100">
    <property type="protein sequence ID" value="TLC98241.1"/>
    <property type="molecule type" value="Genomic_DNA"/>
</dbReference>
<dbReference type="AlphaFoldDB" id="A0A4U8Q0P5"/>
<accession>A0A4U8Q0P5</accession>
<dbReference type="RefSeq" id="WP_027293029.1">
    <property type="nucleotide sequence ID" value="NZ_CABMJZ010000045.1"/>
</dbReference>
<dbReference type="SUPFAM" id="SSF47413">
    <property type="entry name" value="lambda repressor-like DNA-binding domains"/>
    <property type="match status" value="1"/>
</dbReference>
<sequence length="68" mass="8066">MYNNLLEVMKVEKVTFIQMGELLGYRYQTVSDIVNGATKNGFYYEDALKIQKVLFPKYSPDYLFDRKK</sequence>
<dbReference type="Proteomes" id="UP000306509">
    <property type="component" value="Unassembled WGS sequence"/>
</dbReference>
<dbReference type="GO" id="GO:0003677">
    <property type="term" value="F:DNA binding"/>
    <property type="evidence" value="ECO:0007669"/>
    <property type="project" value="InterPro"/>
</dbReference>
<keyword evidence="2" id="KW-1185">Reference proteome</keyword>